<feature type="domain" description="ATP-dependent DNA ligase family profile" evidence="22">
    <location>
        <begin position="123"/>
        <end position="248"/>
    </location>
</feature>
<dbReference type="CDD" id="cd07971">
    <property type="entry name" value="OBF_DNA_ligase_LigD"/>
    <property type="match status" value="1"/>
</dbReference>
<evidence type="ECO:0000256" key="18">
    <source>
        <dbReference type="ARBA" id="ARBA00023268"/>
    </source>
</evidence>
<dbReference type="InterPro" id="IPR014145">
    <property type="entry name" value="LigD_pol_dom"/>
</dbReference>
<evidence type="ECO:0000256" key="13">
    <source>
        <dbReference type="ARBA" id="ARBA00022932"/>
    </source>
</evidence>
<dbReference type="RefSeq" id="WP_237875555.1">
    <property type="nucleotide sequence ID" value="NZ_JAKLTR010000017.1"/>
</dbReference>
<evidence type="ECO:0000256" key="21">
    <source>
        <dbReference type="SAM" id="MobiDB-lite"/>
    </source>
</evidence>
<dbReference type="Gene3D" id="3.30.1490.70">
    <property type="match status" value="1"/>
</dbReference>
<dbReference type="Proteomes" id="UP001165367">
    <property type="component" value="Unassembled WGS sequence"/>
</dbReference>
<keyword evidence="4" id="KW-0808">Transferase</keyword>
<keyword evidence="5" id="KW-0548">Nucleotidyltransferase</keyword>
<dbReference type="Gene3D" id="3.90.920.10">
    <property type="entry name" value="DNA primase, PRIM domain"/>
    <property type="match status" value="1"/>
</dbReference>
<dbReference type="SUPFAM" id="SSF50249">
    <property type="entry name" value="Nucleic acid-binding proteins"/>
    <property type="match status" value="1"/>
</dbReference>
<dbReference type="Gene3D" id="3.30.470.30">
    <property type="entry name" value="DNA ligase/mRNA capping enzyme"/>
    <property type="match status" value="1"/>
</dbReference>
<dbReference type="PANTHER" id="PTHR42705:SF2">
    <property type="entry name" value="BIFUNCTIONAL NON-HOMOLOGOUS END JOINING PROTEIN LIGD"/>
    <property type="match status" value="1"/>
</dbReference>
<feature type="compositionally biased region" description="Polar residues" evidence="21">
    <location>
        <begin position="372"/>
        <end position="384"/>
    </location>
</feature>
<evidence type="ECO:0000256" key="5">
    <source>
        <dbReference type="ARBA" id="ARBA00022695"/>
    </source>
</evidence>
<reference evidence="23" key="1">
    <citation type="submission" date="2022-01" db="EMBL/GenBank/DDBJ databases">
        <authorList>
            <person name="Jo J.-H."/>
            <person name="Im W.-T."/>
        </authorList>
    </citation>
    <scope>NUCLEOTIDE SEQUENCE</scope>
    <source>
        <strain evidence="23">NA20</strain>
    </source>
</reference>
<accession>A0ABS9KXH2</accession>
<dbReference type="EC" id="6.5.1.1" evidence="2"/>
<dbReference type="PROSITE" id="PS50160">
    <property type="entry name" value="DNA_LIGASE_A3"/>
    <property type="match status" value="1"/>
</dbReference>
<dbReference type="InterPro" id="IPR052171">
    <property type="entry name" value="NHEJ_LigD"/>
</dbReference>
<evidence type="ECO:0000256" key="14">
    <source>
        <dbReference type="ARBA" id="ARBA00023125"/>
    </source>
</evidence>
<evidence type="ECO:0000313" key="24">
    <source>
        <dbReference type="Proteomes" id="UP001165367"/>
    </source>
</evidence>
<evidence type="ECO:0000256" key="17">
    <source>
        <dbReference type="ARBA" id="ARBA00023211"/>
    </source>
</evidence>
<feature type="compositionally biased region" description="Basic residues" evidence="21">
    <location>
        <begin position="358"/>
        <end position="368"/>
    </location>
</feature>
<organism evidence="23 24">
    <name type="scientific">Terrimonas ginsenosidimutans</name>
    <dbReference type="NCBI Taxonomy" id="2908004"/>
    <lineage>
        <taxon>Bacteria</taxon>
        <taxon>Pseudomonadati</taxon>
        <taxon>Bacteroidota</taxon>
        <taxon>Chitinophagia</taxon>
        <taxon>Chitinophagales</taxon>
        <taxon>Chitinophagaceae</taxon>
        <taxon>Terrimonas</taxon>
    </lineage>
</organism>
<dbReference type="InterPro" id="IPR016059">
    <property type="entry name" value="DNA_ligase_ATP-dep_CS"/>
</dbReference>
<keyword evidence="11" id="KW-0269">Exonuclease</keyword>
<dbReference type="InterPro" id="IPR012340">
    <property type="entry name" value="NA-bd_OB-fold"/>
</dbReference>
<keyword evidence="18" id="KW-0511">Multifunctional enzyme</keyword>
<evidence type="ECO:0000256" key="16">
    <source>
        <dbReference type="ARBA" id="ARBA00023204"/>
    </source>
</evidence>
<dbReference type="NCBIfam" id="TIGR02779">
    <property type="entry name" value="NHEJ_ligase_lig"/>
    <property type="match status" value="1"/>
</dbReference>
<gene>
    <name evidence="23" type="primary">ligD</name>
    <name evidence="23" type="ORF">LZZ85_22170</name>
</gene>
<dbReference type="EMBL" id="JAKLTR010000017">
    <property type="protein sequence ID" value="MCG2617018.1"/>
    <property type="molecule type" value="Genomic_DNA"/>
</dbReference>
<evidence type="ECO:0000256" key="4">
    <source>
        <dbReference type="ARBA" id="ARBA00022679"/>
    </source>
</evidence>
<keyword evidence="16" id="KW-0234">DNA repair</keyword>
<dbReference type="InterPro" id="IPR012310">
    <property type="entry name" value="DNA_ligase_ATP-dep_cent"/>
</dbReference>
<evidence type="ECO:0000256" key="7">
    <source>
        <dbReference type="ARBA" id="ARBA00022723"/>
    </source>
</evidence>
<dbReference type="Pfam" id="PF04679">
    <property type="entry name" value="DNA_ligase_A_C"/>
    <property type="match status" value="1"/>
</dbReference>
<keyword evidence="13" id="KW-0239">DNA-directed DNA polymerase</keyword>
<keyword evidence="12" id="KW-0067">ATP-binding</keyword>
<evidence type="ECO:0000313" key="23">
    <source>
        <dbReference type="EMBL" id="MCG2617018.1"/>
    </source>
</evidence>
<keyword evidence="14" id="KW-0238">DNA-binding</keyword>
<dbReference type="NCBIfam" id="TIGR02778">
    <property type="entry name" value="ligD_pol"/>
    <property type="match status" value="1"/>
</dbReference>
<dbReference type="InterPro" id="IPR012309">
    <property type="entry name" value="DNA_ligase_ATP-dep_C"/>
</dbReference>
<keyword evidence="17" id="KW-0464">Manganese</keyword>
<keyword evidence="3 23" id="KW-0436">Ligase</keyword>
<dbReference type="CDD" id="cd07906">
    <property type="entry name" value="Adenylation_DNA_ligase_LigD_LigC"/>
    <property type="match status" value="1"/>
</dbReference>
<proteinExistence type="predicted"/>
<dbReference type="Pfam" id="PF01068">
    <property type="entry name" value="DNA_ligase_A_M"/>
    <property type="match status" value="1"/>
</dbReference>
<feature type="compositionally biased region" description="Basic residues" evidence="21">
    <location>
        <begin position="7"/>
        <end position="20"/>
    </location>
</feature>
<evidence type="ECO:0000256" key="6">
    <source>
        <dbReference type="ARBA" id="ARBA00022722"/>
    </source>
</evidence>
<protein>
    <recommendedName>
        <fullName evidence="2">DNA ligase (ATP)</fullName>
        <ecNumber evidence="2">6.5.1.1</ecNumber>
    </recommendedName>
    <alternativeName>
        <fullName evidence="19">NHEJ DNA polymerase</fullName>
    </alternativeName>
</protein>
<comment type="catalytic activity">
    <reaction evidence="20">
        <text>ATP + (deoxyribonucleotide)n-3'-hydroxyl + 5'-phospho-(deoxyribonucleotide)m = (deoxyribonucleotide)n+m + AMP + diphosphate.</text>
        <dbReference type="EC" id="6.5.1.1"/>
    </reaction>
</comment>
<evidence type="ECO:0000256" key="8">
    <source>
        <dbReference type="ARBA" id="ARBA00022741"/>
    </source>
</evidence>
<keyword evidence="10" id="KW-0378">Hydrolase</keyword>
<dbReference type="PANTHER" id="PTHR42705">
    <property type="entry name" value="BIFUNCTIONAL NON-HOMOLOGOUS END JOINING PROTEIN LIGD"/>
    <property type="match status" value="1"/>
</dbReference>
<evidence type="ECO:0000256" key="1">
    <source>
        <dbReference type="ARBA" id="ARBA00001936"/>
    </source>
</evidence>
<sequence length="687" mass="77460">MASVKTKTVKSRAAAQKKNKSAIPGKRSAFPSSFSPMLATLVDKPFDEPGWEYEIKWDGYRAVALMNRKKVELVSRNNKSFNEKFYPVYDAVSKWGLHAIVDGEVVVTNEHGASDFSSLQNWRSEADGTLLYYVFDILWLDGKDLTGLPLNQRRSILKDHLPNDGIIRMSESFGATASELLKAAGEMGLEGIIAKKTDSEYTPGIRTREWVKMKTSLRHEVVIGGYTRNEGSGKPFSSLLVGVFEKGKFFYTGKIGTGFTQAQQKDMIKLFKPITVNKSPFTTEPDVNKPSRFRPDPPKAKATWLKPALVCEVSYREVTTDGVMRHPSFEGMREDRNARDVKREIADTNLSQAVSTKTKGRSNSKSKLKTTPVKTSRKTVVNPSEKTQVRKLNGKELQFTNVQKIYWPKEKITKGELINYYYQIAPFILPYLKGRPESLNRYPNGINGKSFYQKDVTGKIADWIELFPYKSKDEDQQKNYMICNDEETLLYMANLGCIEINPWSSTVSKPENPDWCIIDLDPGKRTEFEDVIEAAQVTHTILNGAGIPSYPKTSGSTGIHIYIPLGARYTYEHSKEFARLIATIVHQQIPEFTSIERAVSARKGKMYLDFLQNRPQATLAAPYSARPKPGATVSMPLEWNEVKKGLSMQDFNIHNVPGLLKKRGDLFKPVLGKGIDMKKAIKALEKI</sequence>
<keyword evidence="6" id="KW-0540">Nuclease</keyword>
<keyword evidence="8" id="KW-0547">Nucleotide-binding</keyword>
<dbReference type="InterPro" id="IPR014143">
    <property type="entry name" value="NHEJ_ligase_prk"/>
</dbReference>
<keyword evidence="9" id="KW-0227">DNA damage</keyword>
<dbReference type="InterPro" id="IPR014146">
    <property type="entry name" value="LigD_ligase_dom"/>
</dbReference>
<dbReference type="PROSITE" id="PS00333">
    <property type="entry name" value="DNA_LIGASE_A2"/>
    <property type="match status" value="1"/>
</dbReference>
<keyword evidence="24" id="KW-1185">Reference proteome</keyword>
<keyword evidence="15" id="KW-0233">DNA recombination</keyword>
<dbReference type="Gene3D" id="2.40.50.140">
    <property type="entry name" value="Nucleic acid-binding proteins"/>
    <property type="match status" value="1"/>
</dbReference>
<evidence type="ECO:0000256" key="20">
    <source>
        <dbReference type="ARBA" id="ARBA00034003"/>
    </source>
</evidence>
<name>A0ABS9KXH2_9BACT</name>
<dbReference type="CDD" id="cd04865">
    <property type="entry name" value="LigD_Pol_like_2"/>
    <property type="match status" value="1"/>
</dbReference>
<feature type="region of interest" description="Disordered" evidence="21">
    <location>
        <begin position="352"/>
        <end position="384"/>
    </location>
</feature>
<evidence type="ECO:0000256" key="19">
    <source>
        <dbReference type="ARBA" id="ARBA00029943"/>
    </source>
</evidence>
<dbReference type="NCBIfam" id="TIGR02776">
    <property type="entry name" value="NHEJ_ligase_prk"/>
    <property type="match status" value="1"/>
</dbReference>
<dbReference type="Pfam" id="PF21686">
    <property type="entry name" value="LigD_Prim-Pol"/>
    <property type="match status" value="1"/>
</dbReference>
<dbReference type="SUPFAM" id="SSF56091">
    <property type="entry name" value="DNA ligase/mRNA capping enzyme, catalytic domain"/>
    <property type="match status" value="1"/>
</dbReference>
<evidence type="ECO:0000256" key="2">
    <source>
        <dbReference type="ARBA" id="ARBA00012727"/>
    </source>
</evidence>
<feature type="region of interest" description="Disordered" evidence="21">
    <location>
        <begin position="1"/>
        <end position="28"/>
    </location>
</feature>
<keyword evidence="7" id="KW-0479">Metal-binding</keyword>
<evidence type="ECO:0000256" key="9">
    <source>
        <dbReference type="ARBA" id="ARBA00022763"/>
    </source>
</evidence>
<evidence type="ECO:0000256" key="11">
    <source>
        <dbReference type="ARBA" id="ARBA00022839"/>
    </source>
</evidence>
<evidence type="ECO:0000256" key="10">
    <source>
        <dbReference type="ARBA" id="ARBA00022801"/>
    </source>
</evidence>
<comment type="cofactor">
    <cofactor evidence="1">
        <name>Mn(2+)</name>
        <dbReference type="ChEBI" id="CHEBI:29035"/>
    </cofactor>
</comment>
<evidence type="ECO:0000256" key="15">
    <source>
        <dbReference type="ARBA" id="ARBA00023172"/>
    </source>
</evidence>
<evidence type="ECO:0000256" key="12">
    <source>
        <dbReference type="ARBA" id="ARBA00022840"/>
    </source>
</evidence>
<comment type="caution">
    <text evidence="23">The sequence shown here is derived from an EMBL/GenBank/DDBJ whole genome shotgun (WGS) entry which is preliminary data.</text>
</comment>
<dbReference type="GO" id="GO:0003910">
    <property type="term" value="F:DNA ligase (ATP) activity"/>
    <property type="evidence" value="ECO:0007669"/>
    <property type="project" value="UniProtKB-EC"/>
</dbReference>
<evidence type="ECO:0000259" key="22">
    <source>
        <dbReference type="PROSITE" id="PS50160"/>
    </source>
</evidence>
<evidence type="ECO:0000256" key="3">
    <source>
        <dbReference type="ARBA" id="ARBA00022598"/>
    </source>
</evidence>